<reference evidence="5" key="1">
    <citation type="submission" date="2023-08" db="EMBL/GenBank/DDBJ databases">
        <title>Black Yeasts Isolated from many extreme environments.</title>
        <authorList>
            <person name="Coleine C."/>
            <person name="Stajich J.E."/>
            <person name="Selbmann L."/>
        </authorList>
    </citation>
    <scope>NUCLEOTIDE SEQUENCE</scope>
    <source>
        <strain evidence="5">CCFEE 5810</strain>
    </source>
</reference>
<dbReference type="Pfam" id="PF07690">
    <property type="entry name" value="MFS_1"/>
    <property type="match status" value="1"/>
</dbReference>
<feature type="transmembrane region" description="Helical" evidence="4">
    <location>
        <begin position="259"/>
        <end position="280"/>
    </location>
</feature>
<evidence type="ECO:0000256" key="2">
    <source>
        <dbReference type="ARBA" id="ARBA00006727"/>
    </source>
</evidence>
<dbReference type="PANTHER" id="PTHR11360:SF287">
    <property type="entry name" value="MFS MONOCARBOXYLATE TRANSPORTER"/>
    <property type="match status" value="1"/>
</dbReference>
<evidence type="ECO:0000256" key="1">
    <source>
        <dbReference type="ARBA" id="ARBA00004141"/>
    </source>
</evidence>
<feature type="transmembrane region" description="Helical" evidence="4">
    <location>
        <begin position="150"/>
        <end position="171"/>
    </location>
</feature>
<dbReference type="InterPro" id="IPR050327">
    <property type="entry name" value="Proton-linked_MCT"/>
</dbReference>
<evidence type="ECO:0000256" key="3">
    <source>
        <dbReference type="SAM" id="MobiDB-lite"/>
    </source>
</evidence>
<dbReference type="SUPFAM" id="SSF103473">
    <property type="entry name" value="MFS general substrate transporter"/>
    <property type="match status" value="1"/>
</dbReference>
<comment type="caution">
    <text evidence="5">The sequence shown here is derived from an EMBL/GenBank/DDBJ whole genome shotgun (WGS) entry which is preliminary data.</text>
</comment>
<dbReference type="Proteomes" id="UP001310594">
    <property type="component" value="Unassembled WGS sequence"/>
</dbReference>
<keyword evidence="4" id="KW-1133">Transmembrane helix</keyword>
<dbReference type="PANTHER" id="PTHR11360">
    <property type="entry name" value="MONOCARBOXYLATE TRANSPORTER"/>
    <property type="match status" value="1"/>
</dbReference>
<comment type="similarity">
    <text evidence="2">Belongs to the major facilitator superfamily. Monocarboxylate porter (TC 2.A.1.13) family.</text>
</comment>
<name>A0AAN7VWB0_9PEZI</name>
<organism evidence="5 6">
    <name type="scientific">Elasticomyces elasticus</name>
    <dbReference type="NCBI Taxonomy" id="574655"/>
    <lineage>
        <taxon>Eukaryota</taxon>
        <taxon>Fungi</taxon>
        <taxon>Dikarya</taxon>
        <taxon>Ascomycota</taxon>
        <taxon>Pezizomycotina</taxon>
        <taxon>Dothideomycetes</taxon>
        <taxon>Dothideomycetidae</taxon>
        <taxon>Mycosphaerellales</taxon>
        <taxon>Teratosphaeriaceae</taxon>
        <taxon>Elasticomyces</taxon>
    </lineage>
</organism>
<evidence type="ECO:0000313" key="6">
    <source>
        <dbReference type="Proteomes" id="UP001310594"/>
    </source>
</evidence>
<dbReference type="Gene3D" id="1.20.1250.20">
    <property type="entry name" value="MFS general substrate transporter like domains"/>
    <property type="match status" value="2"/>
</dbReference>
<accession>A0AAN7VWB0</accession>
<gene>
    <name evidence="5" type="ORF">LTR97_012796</name>
</gene>
<feature type="transmembrane region" description="Helical" evidence="4">
    <location>
        <begin position="406"/>
        <end position="426"/>
    </location>
</feature>
<comment type="subcellular location">
    <subcellularLocation>
        <location evidence="1">Membrane</location>
        <topology evidence="1">Multi-pass membrane protein</topology>
    </subcellularLocation>
</comment>
<dbReference type="GO" id="GO:0016020">
    <property type="term" value="C:membrane"/>
    <property type="evidence" value="ECO:0007669"/>
    <property type="project" value="UniProtKB-SubCell"/>
</dbReference>
<keyword evidence="4" id="KW-0812">Transmembrane</keyword>
<sequence length="436" mass="47851">MSKAYANNQQEDVPLQNLQGRSSLDSTGSQDLDHLLSDDGSEASSIELPPTDGGLGAWTCLLGCWLVEAMIWGLPLSFGVFFNFYANHELFRDSNSIPLIGTMAAGVAYLGMPFVNVFAGFVYGLGWVICYTPQMFIINEWFVEKRGLAYGILFGASGVSGMIVPIAVGWMLERYGFRTAMRVYAVAVVVLSGPGLLLIRTRAASVPSSRRAQPESRTVVTTLRPYATNMHFLIMAAAVFIQGQGFFLPNMYIPTFAEGLGLSTSSSSGLLALLALFQVFGQLWQGWVSDKVNIYLPLSISALLPGLGALLLWGPARDYAYLAFFVVLWGLFSASYSVLFTRMCSFLTELVDESDDRESVNMIIYSFFNFERGVSIVLSGPISSWLVDQSRPINLEQYGLGRYASVTWFTTLCMLGSSLVGIGWLWSRPKKETSSG</sequence>
<keyword evidence="4" id="KW-0472">Membrane</keyword>
<dbReference type="AlphaFoldDB" id="A0AAN7VWB0"/>
<dbReference type="GO" id="GO:0022857">
    <property type="term" value="F:transmembrane transporter activity"/>
    <property type="evidence" value="ECO:0007669"/>
    <property type="project" value="InterPro"/>
</dbReference>
<evidence type="ECO:0000256" key="4">
    <source>
        <dbReference type="SAM" id="Phobius"/>
    </source>
</evidence>
<dbReference type="InterPro" id="IPR036259">
    <property type="entry name" value="MFS_trans_sf"/>
</dbReference>
<dbReference type="EMBL" id="JAVRQU010000030">
    <property type="protein sequence ID" value="KAK5689623.1"/>
    <property type="molecule type" value="Genomic_DNA"/>
</dbReference>
<protein>
    <recommendedName>
        <fullName evidence="7">Major facilitator superfamily (MFS) profile domain-containing protein</fullName>
    </recommendedName>
</protein>
<feature type="transmembrane region" description="Helical" evidence="4">
    <location>
        <begin position="319"/>
        <end position="341"/>
    </location>
</feature>
<dbReference type="InterPro" id="IPR011701">
    <property type="entry name" value="MFS"/>
</dbReference>
<feature type="transmembrane region" description="Helical" evidence="4">
    <location>
        <begin position="183"/>
        <end position="201"/>
    </location>
</feature>
<evidence type="ECO:0008006" key="7">
    <source>
        <dbReference type="Google" id="ProtNLM"/>
    </source>
</evidence>
<feature type="transmembrane region" description="Helical" evidence="4">
    <location>
        <begin position="292"/>
        <end position="313"/>
    </location>
</feature>
<evidence type="ECO:0000313" key="5">
    <source>
        <dbReference type="EMBL" id="KAK5689623.1"/>
    </source>
</evidence>
<feature type="transmembrane region" description="Helical" evidence="4">
    <location>
        <begin position="55"/>
        <end position="85"/>
    </location>
</feature>
<feature type="region of interest" description="Disordered" evidence="3">
    <location>
        <begin position="1"/>
        <end position="28"/>
    </location>
</feature>
<proteinExistence type="inferred from homology"/>